<dbReference type="RefSeq" id="WP_033633511.1">
    <property type="nucleotide sequence ID" value="NZ_CBCSIN010000001.1"/>
</dbReference>
<evidence type="ECO:0000259" key="2">
    <source>
        <dbReference type="Pfam" id="PF13439"/>
    </source>
</evidence>
<dbReference type="PANTHER" id="PTHR45947:SF13">
    <property type="entry name" value="TRANSFERASE"/>
    <property type="match status" value="1"/>
</dbReference>
<feature type="domain" description="Glycosyl transferase family 1" evidence="1">
    <location>
        <begin position="186"/>
        <end position="317"/>
    </location>
</feature>
<evidence type="ECO:0000313" key="3">
    <source>
        <dbReference type="EMBL" id="SCX90591.1"/>
    </source>
</evidence>
<reference evidence="3 4" key="1">
    <citation type="submission" date="2016-10" db="EMBL/GenBank/DDBJ databases">
        <authorList>
            <person name="Varghese N."/>
            <person name="Submissions S."/>
        </authorList>
    </citation>
    <scope>NUCLEOTIDE SEQUENCE [LARGE SCALE GENOMIC DNA]</scope>
    <source>
        <strain evidence="3 4">CGMCC 1.6853</strain>
    </source>
</reference>
<dbReference type="Pfam" id="PF00534">
    <property type="entry name" value="Glycos_transf_1"/>
    <property type="match status" value="1"/>
</dbReference>
<evidence type="ECO:0000313" key="4">
    <source>
        <dbReference type="Proteomes" id="UP000183031"/>
    </source>
</evidence>
<dbReference type="Proteomes" id="UP000183031">
    <property type="component" value="Unassembled WGS sequence"/>
</dbReference>
<sequence>MKILHVAETIKGGVATIMRQLVMEQQDTEDEVLCIVPRQQLSELVGVREHVLSPFNRTGRNTMSLFLLLFCFLRVVLNKKPDVIHLHSSFAGFLCRLALPIIFVFYHPKVIYCPHAFAFLMDIPVYKKRVYAFIERMLEKVTDKTICVSEYEYREAIKWGLNPERLVIIYNGVQDPLIVTQKSPYKYANKKNILFVGRTDHQKGFDHVLNITNLLSQNEDIHITVIGDYVIEYKSLPVYGEKITYIGWLKYEDIAPYFFHATVLLMPSRWEAFGLVAVEAQSYGLPVLAFERGSLPEIIINGVTGFLVDYGDIKGFSTVICDKNLDFWKTMSERSYDNYSKNFKSCFMTQKVSSLYREVIK</sequence>
<dbReference type="Gene3D" id="3.40.50.2000">
    <property type="entry name" value="Glycogen Phosphorylase B"/>
    <property type="match status" value="2"/>
</dbReference>
<name>A0A1G5BK93_9GAMM</name>
<evidence type="ECO:0000259" key="1">
    <source>
        <dbReference type="Pfam" id="PF00534"/>
    </source>
</evidence>
<dbReference type="SUPFAM" id="SSF53756">
    <property type="entry name" value="UDP-Glycosyltransferase/glycogen phosphorylase"/>
    <property type="match status" value="1"/>
</dbReference>
<keyword evidence="4" id="KW-1185">Reference proteome</keyword>
<dbReference type="EMBL" id="FMUT01000002">
    <property type="protein sequence ID" value="SCX90591.1"/>
    <property type="molecule type" value="Genomic_DNA"/>
</dbReference>
<protein>
    <submittedName>
        <fullName evidence="3">Glycosyltransferase involved in cell wall bisynthesis</fullName>
    </submittedName>
</protein>
<accession>A0A1G5BK93</accession>
<organism evidence="3 4">
    <name type="scientific">Serratia nematodiphila</name>
    <dbReference type="NCBI Taxonomy" id="458197"/>
    <lineage>
        <taxon>Bacteria</taxon>
        <taxon>Pseudomonadati</taxon>
        <taxon>Pseudomonadota</taxon>
        <taxon>Gammaproteobacteria</taxon>
        <taxon>Enterobacterales</taxon>
        <taxon>Yersiniaceae</taxon>
        <taxon>Serratia</taxon>
    </lineage>
</organism>
<dbReference type="InterPro" id="IPR050194">
    <property type="entry name" value="Glycosyltransferase_grp1"/>
</dbReference>
<proteinExistence type="predicted"/>
<gene>
    <name evidence="3" type="ORF">SAMN02927935_00442</name>
</gene>
<dbReference type="Pfam" id="PF13439">
    <property type="entry name" value="Glyco_transf_4"/>
    <property type="match status" value="1"/>
</dbReference>
<dbReference type="InterPro" id="IPR028098">
    <property type="entry name" value="Glyco_trans_4-like_N"/>
</dbReference>
<feature type="domain" description="Glycosyltransferase subfamily 4-like N-terminal" evidence="2">
    <location>
        <begin position="12"/>
        <end position="173"/>
    </location>
</feature>
<comment type="caution">
    <text evidence="3">The sequence shown here is derived from an EMBL/GenBank/DDBJ whole genome shotgun (WGS) entry which is preliminary data.</text>
</comment>
<dbReference type="InterPro" id="IPR001296">
    <property type="entry name" value="Glyco_trans_1"/>
</dbReference>
<dbReference type="PANTHER" id="PTHR45947">
    <property type="entry name" value="SULFOQUINOVOSYL TRANSFERASE SQD2"/>
    <property type="match status" value="1"/>
</dbReference>